<dbReference type="SMART" id="SM01208">
    <property type="entry name" value="G5"/>
    <property type="match status" value="1"/>
</dbReference>
<dbReference type="RefSeq" id="WP_168411731.1">
    <property type="nucleotide sequence ID" value="NZ_JAAXPW010000001.1"/>
</dbReference>
<dbReference type="PANTHER" id="PTHR35788">
    <property type="entry name" value="EXPORTED PROTEIN-RELATED"/>
    <property type="match status" value="1"/>
</dbReference>
<dbReference type="InterPro" id="IPR052913">
    <property type="entry name" value="Glycopeptide_resist_protein"/>
</dbReference>
<dbReference type="InterPro" id="IPR011098">
    <property type="entry name" value="G5_dom"/>
</dbReference>
<dbReference type="Gene3D" id="2.20.230.10">
    <property type="entry name" value="Resuscitation-promoting factor rpfb"/>
    <property type="match status" value="1"/>
</dbReference>
<name>A0A840PY48_URETH</name>
<keyword evidence="5" id="KW-1185">Reference proteome</keyword>
<evidence type="ECO:0000256" key="1">
    <source>
        <dbReference type="ARBA" id="ARBA00022729"/>
    </source>
</evidence>
<evidence type="ECO:0000313" key="4">
    <source>
        <dbReference type="EMBL" id="MBB5147776.1"/>
    </source>
</evidence>
<evidence type="ECO:0000259" key="3">
    <source>
        <dbReference type="PROSITE" id="PS51109"/>
    </source>
</evidence>
<keyword evidence="1" id="KW-0732">Signal</keyword>
<dbReference type="EMBL" id="JACHGZ010000001">
    <property type="protein sequence ID" value="MBB5147776.1"/>
    <property type="molecule type" value="Genomic_DNA"/>
</dbReference>
<dbReference type="PANTHER" id="PTHR35788:SF1">
    <property type="entry name" value="EXPORTED PROTEIN"/>
    <property type="match status" value="1"/>
</dbReference>
<dbReference type="InterPro" id="IPR007391">
    <property type="entry name" value="Vancomycin_resist_VanW"/>
</dbReference>
<evidence type="ECO:0000256" key="2">
    <source>
        <dbReference type="SAM" id="Phobius"/>
    </source>
</evidence>
<accession>A0A840PY48</accession>
<dbReference type="AlphaFoldDB" id="A0A840PY48"/>
<sequence length="446" mass="50422">MKYLQSHKAFTFILVIIAMICILILMQTSLKAFADGKQTNGSTIGGVSVSGLKEDEIKEILESAIVEWKSQPIIIKGGGAELSIDPQEIQFDIESSIANYQNLIVKPLFLFWTSDKVVHLPLYISDSEVIKNRLSNISIWDIEATYNQVIMRASYLKSHEVEATVIDTTLLENERIALSIEQIPTEARGVLALAESLNDYILKPNEPFSLLTYFESLNLTDEANLEGFNFFSSLIYNTVLQGEVDILERHSQKEIPTYLQPGMDVYVDAFSEKDLQFVNVSEHPYLLKSTVEDDQLKVALHSAVKDSTIHISVHQQSINPRIINRYSNDLPMGTTKLIQEGEQGLRVTVSRKISKNGDERIQEISRDYYPPKNRIVLISAKKPVFENSDVMEEQGNLSSFNFVENVDLNGDGLPDYDDRYEVENHNFEDRLPPGSYYDKGGNLVTP</sequence>
<proteinExistence type="predicted"/>
<feature type="domain" description="G5" evidence="3">
    <location>
        <begin position="304"/>
        <end position="382"/>
    </location>
</feature>
<dbReference type="Proteomes" id="UP000557217">
    <property type="component" value="Unassembled WGS sequence"/>
</dbReference>
<dbReference type="PROSITE" id="PS51109">
    <property type="entry name" value="G5"/>
    <property type="match status" value="1"/>
</dbReference>
<keyword evidence="2" id="KW-0472">Membrane</keyword>
<protein>
    <recommendedName>
        <fullName evidence="3">G5 domain-containing protein</fullName>
    </recommendedName>
</protein>
<dbReference type="Pfam" id="PF04294">
    <property type="entry name" value="VanW"/>
    <property type="match status" value="1"/>
</dbReference>
<keyword evidence="2" id="KW-0812">Transmembrane</keyword>
<organism evidence="4 5">
    <name type="scientific">Ureibacillus thermosphaericus</name>
    <dbReference type="NCBI Taxonomy" id="51173"/>
    <lineage>
        <taxon>Bacteria</taxon>
        <taxon>Bacillati</taxon>
        <taxon>Bacillota</taxon>
        <taxon>Bacilli</taxon>
        <taxon>Bacillales</taxon>
        <taxon>Caryophanaceae</taxon>
        <taxon>Ureibacillus</taxon>
    </lineage>
</organism>
<gene>
    <name evidence="4" type="ORF">HNR36_000157</name>
</gene>
<comment type="caution">
    <text evidence="4">The sequence shown here is derived from an EMBL/GenBank/DDBJ whole genome shotgun (WGS) entry which is preliminary data.</text>
</comment>
<feature type="transmembrane region" description="Helical" evidence="2">
    <location>
        <begin position="12"/>
        <end position="30"/>
    </location>
</feature>
<evidence type="ECO:0000313" key="5">
    <source>
        <dbReference type="Proteomes" id="UP000557217"/>
    </source>
</evidence>
<reference evidence="4 5" key="1">
    <citation type="submission" date="2020-08" db="EMBL/GenBank/DDBJ databases">
        <title>Genomic Encyclopedia of Type Strains, Phase IV (KMG-IV): sequencing the most valuable type-strain genomes for metagenomic binning, comparative biology and taxonomic classification.</title>
        <authorList>
            <person name="Goeker M."/>
        </authorList>
    </citation>
    <scope>NUCLEOTIDE SEQUENCE [LARGE SCALE GENOMIC DNA]</scope>
    <source>
        <strain evidence="4 5">DSM 10633</strain>
    </source>
</reference>
<dbReference type="Pfam" id="PF07501">
    <property type="entry name" value="G5"/>
    <property type="match status" value="1"/>
</dbReference>
<keyword evidence="2" id="KW-1133">Transmembrane helix</keyword>